<dbReference type="Proteomes" id="UP001165041">
    <property type="component" value="Unassembled WGS sequence"/>
</dbReference>
<protein>
    <recommendedName>
        <fullName evidence="3">STAS domain-containing protein</fullName>
    </recommendedName>
</protein>
<accession>A0A9W6QFD7</accession>
<dbReference type="AlphaFoldDB" id="A0A9W6QFD7"/>
<sequence length="87" mass="9233">MENLEIVLQPGVDEERAGELLASVAGREGAVRVVLVVGEPGAGELRRVGRLALVVRRAGGRVVLRGAGERWRVLLELTGLAEALPVE</sequence>
<organism evidence="1 2">
    <name type="scientific">Kitasatospora phosalacinea</name>
    <dbReference type="NCBI Taxonomy" id="2065"/>
    <lineage>
        <taxon>Bacteria</taxon>
        <taxon>Bacillati</taxon>
        <taxon>Actinomycetota</taxon>
        <taxon>Actinomycetes</taxon>
        <taxon>Kitasatosporales</taxon>
        <taxon>Streptomycetaceae</taxon>
        <taxon>Kitasatospora</taxon>
    </lineage>
</organism>
<name>A0A9W6QFD7_9ACTN</name>
<reference evidence="1" key="1">
    <citation type="submission" date="2023-02" db="EMBL/GenBank/DDBJ databases">
        <title>Kitasatospora phosalacinea NBRC 14627.</title>
        <authorList>
            <person name="Ichikawa N."/>
            <person name="Sato H."/>
            <person name="Tonouchi N."/>
        </authorList>
    </citation>
    <scope>NUCLEOTIDE SEQUENCE</scope>
    <source>
        <strain evidence="1">NBRC 14627</strain>
    </source>
</reference>
<proteinExistence type="predicted"/>
<evidence type="ECO:0000313" key="2">
    <source>
        <dbReference type="Proteomes" id="UP001165041"/>
    </source>
</evidence>
<dbReference type="EMBL" id="BSSA01000030">
    <property type="protein sequence ID" value="GLW73956.1"/>
    <property type="molecule type" value="Genomic_DNA"/>
</dbReference>
<dbReference type="RefSeq" id="WP_285739576.1">
    <property type="nucleotide sequence ID" value="NZ_BSSA01000030.1"/>
</dbReference>
<evidence type="ECO:0008006" key="3">
    <source>
        <dbReference type="Google" id="ProtNLM"/>
    </source>
</evidence>
<evidence type="ECO:0000313" key="1">
    <source>
        <dbReference type="EMBL" id="GLW73956.1"/>
    </source>
</evidence>
<gene>
    <name evidence="1" type="ORF">Kpho02_62540</name>
</gene>
<comment type="caution">
    <text evidence="1">The sequence shown here is derived from an EMBL/GenBank/DDBJ whole genome shotgun (WGS) entry which is preliminary data.</text>
</comment>